<dbReference type="AlphaFoldDB" id="A0A9Q1BLK5"/>
<dbReference type="EMBL" id="JAIZAY010000014">
    <property type="protein sequence ID" value="KAJ8028871.1"/>
    <property type="molecule type" value="Genomic_DNA"/>
</dbReference>
<evidence type="ECO:0000313" key="2">
    <source>
        <dbReference type="Proteomes" id="UP001152320"/>
    </source>
</evidence>
<evidence type="ECO:0000313" key="1">
    <source>
        <dbReference type="EMBL" id="KAJ8028871.1"/>
    </source>
</evidence>
<accession>A0A9Q1BLK5</accession>
<gene>
    <name evidence="1" type="ORF">HOLleu_28118</name>
</gene>
<sequence length="159" mass="17723">MAQPLVFIQLQEVYLDREELGCSVCVTCKSGCEGWGGVGMCLLLSFYPLMKLLRNPSYEVDRAWKLSGSLVVHFARFSCQAVVQSGTLNPSQPLGKWLKTGDPSLHLATKASSTSKLNISMKPNFLWLCVKSLNTTHLTLQPQKDKHMAKLHRLFPNEG</sequence>
<proteinExistence type="predicted"/>
<reference evidence="1" key="1">
    <citation type="submission" date="2021-10" db="EMBL/GenBank/DDBJ databases">
        <title>Tropical sea cucumber genome reveals ecological adaptation and Cuvierian tubules defense mechanism.</title>
        <authorList>
            <person name="Chen T."/>
        </authorList>
    </citation>
    <scope>NUCLEOTIDE SEQUENCE</scope>
    <source>
        <strain evidence="1">Nanhai2018</strain>
        <tissue evidence="1">Muscle</tissue>
    </source>
</reference>
<organism evidence="1 2">
    <name type="scientific">Holothuria leucospilota</name>
    <name type="common">Black long sea cucumber</name>
    <name type="synonym">Mertensiothuria leucospilota</name>
    <dbReference type="NCBI Taxonomy" id="206669"/>
    <lineage>
        <taxon>Eukaryota</taxon>
        <taxon>Metazoa</taxon>
        <taxon>Echinodermata</taxon>
        <taxon>Eleutherozoa</taxon>
        <taxon>Echinozoa</taxon>
        <taxon>Holothuroidea</taxon>
        <taxon>Aspidochirotacea</taxon>
        <taxon>Aspidochirotida</taxon>
        <taxon>Holothuriidae</taxon>
        <taxon>Holothuria</taxon>
    </lineage>
</organism>
<name>A0A9Q1BLK5_HOLLE</name>
<keyword evidence="2" id="KW-1185">Reference proteome</keyword>
<protein>
    <submittedName>
        <fullName evidence="1">Uncharacterized protein</fullName>
    </submittedName>
</protein>
<comment type="caution">
    <text evidence="1">The sequence shown here is derived from an EMBL/GenBank/DDBJ whole genome shotgun (WGS) entry which is preliminary data.</text>
</comment>
<dbReference type="Proteomes" id="UP001152320">
    <property type="component" value="Chromosome 14"/>
</dbReference>